<evidence type="ECO:0000256" key="17">
    <source>
        <dbReference type="PIRNR" id="PIRNR000732"/>
    </source>
</evidence>
<dbReference type="PANTHER" id="PTHR46244:SF3">
    <property type="entry name" value="PHOSPHOENOLPYRUVATE-PROTEIN PHOSPHOTRANSFERASE"/>
    <property type="match status" value="1"/>
</dbReference>
<evidence type="ECO:0000256" key="1">
    <source>
        <dbReference type="ARBA" id="ARBA00000683"/>
    </source>
</evidence>
<dbReference type="PIRSF" id="PIRSF000732">
    <property type="entry name" value="PTS_enzyme_I"/>
    <property type="match status" value="1"/>
</dbReference>
<feature type="binding site" evidence="19">
    <location>
        <position position="476"/>
    </location>
    <ligand>
        <name>phosphoenolpyruvate</name>
        <dbReference type="ChEBI" id="CHEBI:58702"/>
    </ligand>
</feature>
<name>A0A2T0N4Z2_9ACTN</name>
<evidence type="ECO:0000256" key="21">
    <source>
        <dbReference type="SAM" id="MobiDB-lite"/>
    </source>
</evidence>
<evidence type="ECO:0000313" key="26">
    <source>
        <dbReference type="Proteomes" id="UP000238312"/>
    </source>
</evidence>
<dbReference type="InterPro" id="IPR015813">
    <property type="entry name" value="Pyrv/PenolPyrv_kinase-like_dom"/>
</dbReference>
<keyword evidence="9 17" id="KW-0963">Cytoplasm</keyword>
<dbReference type="InterPro" id="IPR024692">
    <property type="entry name" value="PTS_EI"/>
</dbReference>
<feature type="binding site" evidence="19">
    <location>
        <position position="353"/>
    </location>
    <ligand>
        <name>phosphoenolpyruvate</name>
        <dbReference type="ChEBI" id="CHEBI:58702"/>
    </ligand>
</feature>
<dbReference type="InterPro" id="IPR023151">
    <property type="entry name" value="PEP_util_CS"/>
</dbReference>
<dbReference type="AlphaFoldDB" id="A0A2T0N4Z2"/>
<dbReference type="GO" id="GO:0016301">
    <property type="term" value="F:kinase activity"/>
    <property type="evidence" value="ECO:0007669"/>
    <property type="project" value="UniProtKB-KW"/>
</dbReference>
<dbReference type="PRINTS" id="PR01736">
    <property type="entry name" value="PHPHTRNFRASE"/>
</dbReference>
<dbReference type="PROSITE" id="PS00370">
    <property type="entry name" value="PEP_ENZYMES_PHOS_SITE"/>
    <property type="match status" value="1"/>
</dbReference>
<keyword evidence="15 17" id="KW-0460">Magnesium</keyword>
<feature type="domain" description="Phosphotransferase system enzyme I N-terminal" evidence="24">
    <location>
        <begin position="42"/>
        <end position="156"/>
    </location>
</feature>
<dbReference type="EMBL" id="PVNG01000004">
    <property type="protein sequence ID" value="PRX67377.1"/>
    <property type="molecule type" value="Genomic_DNA"/>
</dbReference>
<evidence type="ECO:0000256" key="10">
    <source>
        <dbReference type="ARBA" id="ARBA00022597"/>
    </source>
</evidence>
<keyword evidence="13 17" id="KW-0479">Metal-binding</keyword>
<evidence type="ECO:0000256" key="12">
    <source>
        <dbReference type="ARBA" id="ARBA00022683"/>
    </source>
</evidence>
<evidence type="ECO:0000256" key="5">
    <source>
        <dbReference type="ARBA" id="ARBA00007837"/>
    </source>
</evidence>
<dbReference type="SUPFAM" id="SSF51621">
    <property type="entry name" value="Phosphoenolpyruvate/pyruvate domain"/>
    <property type="match status" value="1"/>
</dbReference>
<feature type="domain" description="PEP-utilising enzyme mobile" evidence="22">
    <location>
        <begin position="185"/>
        <end position="253"/>
    </location>
</feature>
<feature type="active site" description="Tele-phosphohistidine intermediate" evidence="18">
    <location>
        <position position="218"/>
    </location>
</feature>
<feature type="region of interest" description="Disordered" evidence="21">
    <location>
        <begin position="1"/>
        <end position="46"/>
    </location>
</feature>
<comment type="cofactor">
    <cofactor evidence="2 17 20">
        <name>Mg(2+)</name>
        <dbReference type="ChEBI" id="CHEBI:18420"/>
    </cofactor>
</comment>
<evidence type="ECO:0000256" key="19">
    <source>
        <dbReference type="PIRSR" id="PIRSR000732-2"/>
    </source>
</evidence>
<evidence type="ECO:0000256" key="11">
    <source>
        <dbReference type="ARBA" id="ARBA00022679"/>
    </source>
</evidence>
<dbReference type="InterPro" id="IPR000121">
    <property type="entry name" value="PEP_util_C"/>
</dbReference>
<evidence type="ECO:0000256" key="13">
    <source>
        <dbReference type="ARBA" id="ARBA00022723"/>
    </source>
</evidence>
<dbReference type="NCBIfam" id="TIGR01417">
    <property type="entry name" value="PTS_I_fam"/>
    <property type="match status" value="1"/>
</dbReference>
<dbReference type="InterPro" id="IPR006318">
    <property type="entry name" value="PTS_EI-like"/>
</dbReference>
<dbReference type="Pfam" id="PF02896">
    <property type="entry name" value="PEP-utilizers_C"/>
    <property type="match status" value="1"/>
</dbReference>
<dbReference type="Pfam" id="PF00391">
    <property type="entry name" value="PEP-utilizers"/>
    <property type="match status" value="1"/>
</dbReference>
<feature type="active site" description="Proton donor" evidence="18">
    <location>
        <position position="513"/>
    </location>
</feature>
<dbReference type="Proteomes" id="UP000238312">
    <property type="component" value="Unassembled WGS sequence"/>
</dbReference>
<evidence type="ECO:0000256" key="7">
    <source>
        <dbReference type="ARBA" id="ARBA00016544"/>
    </source>
</evidence>
<evidence type="ECO:0000256" key="20">
    <source>
        <dbReference type="PIRSR" id="PIRSR000732-3"/>
    </source>
</evidence>
<evidence type="ECO:0000256" key="18">
    <source>
        <dbReference type="PIRSR" id="PIRSR000732-1"/>
    </source>
</evidence>
<evidence type="ECO:0000313" key="25">
    <source>
        <dbReference type="EMBL" id="PRX67377.1"/>
    </source>
</evidence>
<dbReference type="GO" id="GO:0008965">
    <property type="term" value="F:phosphoenolpyruvate-protein phosphotransferase activity"/>
    <property type="evidence" value="ECO:0007669"/>
    <property type="project" value="UniProtKB-EC"/>
</dbReference>
<dbReference type="Gene3D" id="3.20.20.60">
    <property type="entry name" value="Phosphoenolpyruvate-binding domains"/>
    <property type="match status" value="1"/>
</dbReference>
<evidence type="ECO:0000256" key="9">
    <source>
        <dbReference type="ARBA" id="ARBA00022490"/>
    </source>
</evidence>
<evidence type="ECO:0000259" key="24">
    <source>
        <dbReference type="Pfam" id="PF05524"/>
    </source>
</evidence>
<keyword evidence="26" id="KW-1185">Reference proteome</keyword>
<evidence type="ECO:0000256" key="4">
    <source>
        <dbReference type="ARBA" id="ARBA00004496"/>
    </source>
</evidence>
<organism evidence="25 26">
    <name type="scientific">Nonomuraea fuscirosea</name>
    <dbReference type="NCBI Taxonomy" id="1291556"/>
    <lineage>
        <taxon>Bacteria</taxon>
        <taxon>Bacillati</taxon>
        <taxon>Actinomycetota</taxon>
        <taxon>Actinomycetes</taxon>
        <taxon>Streptosporangiales</taxon>
        <taxon>Streptosporangiaceae</taxon>
        <taxon>Nonomuraea</taxon>
    </lineage>
</organism>
<evidence type="ECO:0000256" key="14">
    <source>
        <dbReference type="ARBA" id="ARBA00022777"/>
    </source>
</evidence>
<gene>
    <name evidence="25" type="ORF">B0I32_104133</name>
</gene>
<comment type="subcellular location">
    <subcellularLocation>
        <location evidence="4 17">Cytoplasm</location>
    </subcellularLocation>
</comment>
<dbReference type="GO" id="GO:0005737">
    <property type="term" value="C:cytoplasm"/>
    <property type="evidence" value="ECO:0007669"/>
    <property type="project" value="UniProtKB-SubCell"/>
</dbReference>
<dbReference type="SUPFAM" id="SSF47831">
    <property type="entry name" value="Enzyme I of the PEP:sugar phosphotransferase system HPr-binding (sub)domain"/>
    <property type="match status" value="1"/>
</dbReference>
<evidence type="ECO:0000256" key="6">
    <source>
        <dbReference type="ARBA" id="ARBA00012232"/>
    </source>
</evidence>
<feature type="domain" description="PEP-utilising enzyme C-terminal" evidence="23">
    <location>
        <begin position="284"/>
        <end position="551"/>
    </location>
</feature>
<feature type="binding site" evidence="19">
    <location>
        <begin position="465"/>
        <end position="466"/>
    </location>
    <ligand>
        <name>phosphoenolpyruvate</name>
        <dbReference type="ChEBI" id="CHEBI:58702"/>
    </ligand>
</feature>
<dbReference type="PANTHER" id="PTHR46244">
    <property type="entry name" value="PHOSPHOENOLPYRUVATE-PROTEIN PHOSPHOTRANSFERASE"/>
    <property type="match status" value="1"/>
</dbReference>
<keyword evidence="8 17" id="KW-0813">Transport</keyword>
<evidence type="ECO:0000259" key="22">
    <source>
        <dbReference type="Pfam" id="PF00391"/>
    </source>
</evidence>
<proteinExistence type="inferred from homology"/>
<dbReference type="InterPro" id="IPR036618">
    <property type="entry name" value="PtsI_HPr-bd_sf"/>
</dbReference>
<dbReference type="InterPro" id="IPR040442">
    <property type="entry name" value="Pyrv_kinase-like_dom_sf"/>
</dbReference>
<feature type="binding site" evidence="20">
    <location>
        <position position="466"/>
    </location>
    <ligand>
        <name>Mg(2+)</name>
        <dbReference type="ChEBI" id="CHEBI:18420"/>
    </ligand>
</feature>
<dbReference type="Pfam" id="PF05524">
    <property type="entry name" value="PEP-utilisers_N"/>
    <property type="match status" value="1"/>
</dbReference>
<dbReference type="Gene3D" id="3.50.30.10">
    <property type="entry name" value="Phosphohistidine domain"/>
    <property type="match status" value="1"/>
</dbReference>
<dbReference type="SUPFAM" id="SSF52009">
    <property type="entry name" value="Phosphohistidine domain"/>
    <property type="match status" value="1"/>
</dbReference>
<evidence type="ECO:0000259" key="23">
    <source>
        <dbReference type="Pfam" id="PF02896"/>
    </source>
</evidence>
<dbReference type="EC" id="2.7.3.9" evidence="6 17"/>
<dbReference type="PROSITE" id="PS00742">
    <property type="entry name" value="PEP_ENZYMES_2"/>
    <property type="match status" value="1"/>
</dbReference>
<keyword evidence="14 17" id="KW-0418">Kinase</keyword>
<keyword evidence="10 17" id="KW-0762">Sugar transport</keyword>
<dbReference type="InterPro" id="IPR008279">
    <property type="entry name" value="PEP-util_enz_mobile_dom"/>
</dbReference>
<protein>
    <recommendedName>
        <fullName evidence="7 17">Phosphoenolpyruvate-protein phosphotransferase</fullName>
        <ecNumber evidence="6 17">2.7.3.9</ecNumber>
    </recommendedName>
    <alternativeName>
        <fullName evidence="16 17">Phosphotransferase system, enzyme I</fullName>
    </alternativeName>
</protein>
<evidence type="ECO:0000256" key="15">
    <source>
        <dbReference type="ARBA" id="ARBA00022842"/>
    </source>
</evidence>
<dbReference type="GO" id="GO:0009401">
    <property type="term" value="P:phosphoenolpyruvate-dependent sugar phosphotransferase system"/>
    <property type="evidence" value="ECO:0007669"/>
    <property type="project" value="UniProtKB-KW"/>
</dbReference>
<evidence type="ECO:0000256" key="16">
    <source>
        <dbReference type="ARBA" id="ARBA00033235"/>
    </source>
</evidence>
<feature type="binding site" evidence="19">
    <location>
        <position position="319"/>
    </location>
    <ligand>
        <name>phosphoenolpyruvate</name>
        <dbReference type="ChEBI" id="CHEBI:58702"/>
    </ligand>
</feature>
<dbReference type="InterPro" id="IPR008731">
    <property type="entry name" value="PTS_EIN"/>
</dbReference>
<comment type="function">
    <text evidence="3 17">General (non sugar-specific) component of the phosphoenolpyruvate-dependent sugar phosphotransferase system (sugar PTS). This major carbohydrate active-transport system catalyzes the phosphorylation of incoming sugar substrates concomitantly with their translocation across the cell membrane. Enzyme I transfers the phosphoryl group from phosphoenolpyruvate (PEP) to the phosphoryl carrier protein (HPr).</text>
</comment>
<evidence type="ECO:0000256" key="3">
    <source>
        <dbReference type="ARBA" id="ARBA00002728"/>
    </source>
</evidence>
<keyword evidence="25" id="KW-0670">Pyruvate</keyword>
<keyword evidence="11 17" id="KW-0808">Transferase</keyword>
<dbReference type="GO" id="GO:0046872">
    <property type="term" value="F:metal ion binding"/>
    <property type="evidence" value="ECO:0007669"/>
    <property type="project" value="UniProtKB-KW"/>
</dbReference>
<comment type="caution">
    <text evidence="25">The sequence shown here is derived from an EMBL/GenBank/DDBJ whole genome shotgun (WGS) entry which is preliminary data.</text>
</comment>
<comment type="catalytic activity">
    <reaction evidence="1 17">
        <text>L-histidyl-[protein] + phosphoenolpyruvate = N(pros)-phospho-L-histidyl-[protein] + pyruvate</text>
        <dbReference type="Rhea" id="RHEA:23880"/>
        <dbReference type="Rhea" id="RHEA-COMP:9745"/>
        <dbReference type="Rhea" id="RHEA-COMP:9746"/>
        <dbReference type="ChEBI" id="CHEBI:15361"/>
        <dbReference type="ChEBI" id="CHEBI:29979"/>
        <dbReference type="ChEBI" id="CHEBI:58702"/>
        <dbReference type="ChEBI" id="CHEBI:64837"/>
        <dbReference type="EC" id="2.7.3.9"/>
    </reaction>
</comment>
<evidence type="ECO:0000256" key="2">
    <source>
        <dbReference type="ARBA" id="ARBA00001946"/>
    </source>
</evidence>
<sequence length="565" mass="57869">MADDTTPHHAGSGGTGADSVPPPGGSGPAGGPWTGATGRLSGLGVSQGRAAGPVLRMAGPPALPAPRAVTDPDAEAATVSGALESVAADLNRRAKAAGGEAAEILEALAMIAEDPMLLEEAERLAREGSDAPHALDAAFTGHREALAALGGYLAERAADLDDLRHRAVAFALGLPMPGLPDPGHPYVLAAADLSPADTAGLGPDVLALVTERGGPTSHTAILARGRGLPAVVACDGIMAVGEGTVIGVDGGTGEIAVGLTTPEAAEVNEADRARRARLAASEGPGLTSDGHPVKLLHNIGSAADLRSEELRAEGVGLFRTEFLFLDRKQAPSFEEQVAAYAEVFRRVEHVIVRTLDAGTDKPLPFLGLPEEDNPALGVRGLRVDRLLPDVLDTQLDAIAAAARETGTRPEVMAPMVTTVAEAGAFARRARAKGITRVGVMVEVPAAALRASRLLQEVDFLSIGTNDLAQYTFAADRQHSSLADLLDPCQPALLELIAMCARAGREAGKPVGVCGEAAGDPLLAPLLVGLGVTSLSMAPVCVPLVREALASLTFEQCRERALAALE</sequence>
<dbReference type="RefSeq" id="WP_106237384.1">
    <property type="nucleotide sequence ID" value="NZ_PVNG01000004.1"/>
</dbReference>
<accession>A0A2T0N4Z2</accession>
<dbReference type="InterPro" id="IPR018274">
    <property type="entry name" value="PEP_util_AS"/>
</dbReference>
<dbReference type="InterPro" id="IPR036637">
    <property type="entry name" value="Phosphohistidine_dom_sf"/>
</dbReference>
<feature type="binding site" evidence="20">
    <location>
        <position position="442"/>
    </location>
    <ligand>
        <name>Mg(2+)</name>
        <dbReference type="ChEBI" id="CHEBI:18420"/>
    </ligand>
</feature>
<dbReference type="InterPro" id="IPR050499">
    <property type="entry name" value="PEP-utilizing_PTS_enzyme"/>
</dbReference>
<dbReference type="Gene3D" id="1.10.274.10">
    <property type="entry name" value="PtsI, HPr-binding domain"/>
    <property type="match status" value="1"/>
</dbReference>
<reference evidence="25 26" key="1">
    <citation type="submission" date="2018-03" db="EMBL/GenBank/DDBJ databases">
        <title>Genomic Encyclopedia of Type Strains, Phase III (KMG-III): the genomes of soil and plant-associated and newly described type strains.</title>
        <authorList>
            <person name="Whitman W."/>
        </authorList>
    </citation>
    <scope>NUCLEOTIDE SEQUENCE [LARGE SCALE GENOMIC DNA]</scope>
    <source>
        <strain evidence="25 26">CGMCC 4.7104</strain>
    </source>
</reference>
<dbReference type="OrthoDB" id="9765468at2"/>
<keyword evidence="12 17" id="KW-0598">Phosphotransferase system</keyword>
<comment type="similarity">
    <text evidence="5 17">Belongs to the PEP-utilizing enzyme family.</text>
</comment>
<evidence type="ECO:0000256" key="8">
    <source>
        <dbReference type="ARBA" id="ARBA00022448"/>
    </source>
</evidence>